<evidence type="ECO:0000313" key="2">
    <source>
        <dbReference type="Proteomes" id="UP001596016"/>
    </source>
</evidence>
<dbReference type="RefSeq" id="WP_378229557.1">
    <property type="nucleotide sequence ID" value="NZ_JBHSLL010000031.1"/>
</dbReference>
<dbReference type="Proteomes" id="UP001596016">
    <property type="component" value="Unassembled WGS sequence"/>
</dbReference>
<reference evidence="2" key="1">
    <citation type="journal article" date="2019" name="Int. J. Syst. Evol. Microbiol.">
        <title>The Global Catalogue of Microorganisms (GCM) 10K type strain sequencing project: providing services to taxonomists for standard genome sequencing and annotation.</title>
        <authorList>
            <consortium name="The Broad Institute Genomics Platform"/>
            <consortium name="The Broad Institute Genome Sequencing Center for Infectious Disease"/>
            <person name="Wu L."/>
            <person name="Ma J."/>
        </authorList>
    </citation>
    <scope>NUCLEOTIDE SEQUENCE [LARGE SCALE GENOMIC DNA]</scope>
    <source>
        <strain evidence="2">CGMCC 4.1415</strain>
    </source>
</reference>
<gene>
    <name evidence="1" type="ORF">ACFPLB_11025</name>
</gene>
<protein>
    <submittedName>
        <fullName evidence="1">Uncharacterized protein</fullName>
    </submittedName>
</protein>
<feature type="non-terminal residue" evidence="1">
    <location>
        <position position="1"/>
    </location>
</feature>
<evidence type="ECO:0000313" key="1">
    <source>
        <dbReference type="EMBL" id="MFC5386499.1"/>
    </source>
</evidence>
<name>A0ABW0GXV8_9HYPH</name>
<organism evidence="1 2">
    <name type="scientific">Aquamicrobium segne</name>
    <dbReference type="NCBI Taxonomy" id="469547"/>
    <lineage>
        <taxon>Bacteria</taxon>
        <taxon>Pseudomonadati</taxon>
        <taxon>Pseudomonadota</taxon>
        <taxon>Alphaproteobacteria</taxon>
        <taxon>Hyphomicrobiales</taxon>
        <taxon>Phyllobacteriaceae</taxon>
        <taxon>Aquamicrobium</taxon>
    </lineage>
</organism>
<dbReference type="EMBL" id="JBHSLL010000031">
    <property type="protein sequence ID" value="MFC5386499.1"/>
    <property type="molecule type" value="Genomic_DNA"/>
</dbReference>
<proteinExistence type="predicted"/>
<accession>A0ABW0GXV8</accession>
<keyword evidence="2" id="KW-1185">Reference proteome</keyword>
<comment type="caution">
    <text evidence="1">The sequence shown here is derived from an EMBL/GenBank/DDBJ whole genome shotgun (WGS) entry which is preliminary data.</text>
</comment>
<sequence length="68" mass="7643">EIVEDFRDLSSQRLKVDLGRSVARAIHDNDPNALLALALAYCVWRDARIPDDILDDMAEIMIVYGARG</sequence>